<evidence type="ECO:0000256" key="13">
    <source>
        <dbReference type="ARBA" id="ARBA00022794"/>
    </source>
</evidence>
<dbReference type="InterPro" id="IPR000436">
    <property type="entry name" value="Sushi_SCR_CCP_dom"/>
</dbReference>
<comment type="subcellular location">
    <subcellularLocation>
        <location evidence="1">Cytoplasm</location>
        <location evidence="1">Cytoskeleton</location>
        <location evidence="1">Cilium basal body</location>
    </subcellularLocation>
    <subcellularLocation>
        <location evidence="4">Cytoplasm</location>
        <location evidence="4">Cytoskeleton</location>
        <location evidence="4">Flagellum axoneme</location>
    </subcellularLocation>
    <subcellularLocation>
        <location evidence="2">Cytoplasm</location>
        <location evidence="2">Cytoskeleton</location>
        <location evidence="2">Microtubule organizing center</location>
        <location evidence="2">Centrosome</location>
    </subcellularLocation>
    <subcellularLocation>
        <location evidence="3">Golgi apparatus</location>
    </subcellularLocation>
</comment>
<keyword evidence="30" id="KW-1185">Reference proteome</keyword>
<dbReference type="GeneID" id="100471251"/>
<keyword evidence="7" id="KW-0597">Phosphoprotein</keyword>
<reference evidence="29 30" key="1">
    <citation type="journal article" date="2010" name="Nature">
        <title>The sequence and de novo assembly of the giant panda genome.</title>
        <authorList>
            <person name="Li R."/>
            <person name="Fan W."/>
            <person name="Tian G."/>
            <person name="Zhu H."/>
            <person name="He L."/>
            <person name="Cai J."/>
            <person name="Huang Q."/>
            <person name="Cai Q."/>
            <person name="Li B."/>
            <person name="Bai Y."/>
            <person name="Zhang Z."/>
            <person name="Zhang Y."/>
            <person name="Wang W."/>
            <person name="Li J."/>
            <person name="Wei F."/>
            <person name="Li H."/>
            <person name="Jian M."/>
            <person name="Li J."/>
            <person name="Zhang Z."/>
            <person name="Nielsen R."/>
            <person name="Li D."/>
            <person name="Gu W."/>
            <person name="Yang Z."/>
            <person name="Xuan Z."/>
            <person name="Ryder O.A."/>
            <person name="Leung F.C."/>
            <person name="Zhou Y."/>
            <person name="Cao J."/>
            <person name="Sun X."/>
            <person name="Fu Y."/>
            <person name="Fang X."/>
            <person name="Guo X."/>
            <person name="Wang B."/>
            <person name="Hou R."/>
            <person name="Shen F."/>
            <person name="Mu B."/>
            <person name="Ni P."/>
            <person name="Lin R."/>
            <person name="Qian W."/>
            <person name="Wang G."/>
            <person name="Yu C."/>
            <person name="Nie W."/>
            <person name="Wang J."/>
            <person name="Wu Z."/>
            <person name="Liang H."/>
            <person name="Min J."/>
            <person name="Wu Q."/>
            <person name="Cheng S."/>
            <person name="Ruan J."/>
            <person name="Wang M."/>
            <person name="Shi Z."/>
            <person name="Wen M."/>
            <person name="Liu B."/>
            <person name="Ren X."/>
            <person name="Zheng H."/>
            <person name="Dong D."/>
            <person name="Cook K."/>
            <person name="Shan G."/>
            <person name="Zhang H."/>
            <person name="Kosiol C."/>
            <person name="Xie X."/>
            <person name="Lu Z."/>
            <person name="Zheng H."/>
            <person name="Li Y."/>
            <person name="Steiner C.C."/>
            <person name="Lam T.T."/>
            <person name="Lin S."/>
            <person name="Zhang Q."/>
            <person name="Li G."/>
            <person name="Tian J."/>
            <person name="Gong T."/>
            <person name="Liu H."/>
            <person name="Zhang D."/>
            <person name="Fang L."/>
            <person name="Ye C."/>
            <person name="Zhang J."/>
            <person name="Hu W."/>
            <person name="Xu A."/>
            <person name="Ren Y."/>
            <person name="Zhang G."/>
            <person name="Bruford M.W."/>
            <person name="Li Q."/>
            <person name="Ma L."/>
            <person name="Guo Y."/>
            <person name="An N."/>
            <person name="Hu Y."/>
            <person name="Zheng Y."/>
            <person name="Shi Y."/>
            <person name="Li Z."/>
            <person name="Liu Q."/>
            <person name="Chen Y."/>
            <person name="Zhao J."/>
            <person name="Qu N."/>
            <person name="Zhao S."/>
            <person name="Tian F."/>
            <person name="Wang X."/>
            <person name="Wang H."/>
            <person name="Xu L."/>
            <person name="Liu X."/>
            <person name="Vinar T."/>
            <person name="Wang Y."/>
            <person name="Lam T.W."/>
            <person name="Yiu S.M."/>
            <person name="Liu S."/>
            <person name="Zhang H."/>
            <person name="Li D."/>
            <person name="Huang Y."/>
            <person name="Wang X."/>
            <person name="Yang G."/>
            <person name="Jiang Z."/>
            <person name="Wang J."/>
            <person name="Qin N."/>
            <person name="Li L."/>
            <person name="Li J."/>
            <person name="Bolund L."/>
            <person name="Kristiansen K."/>
            <person name="Wong G.K."/>
            <person name="Olson M."/>
            <person name="Zhang X."/>
            <person name="Li S."/>
            <person name="Yang H."/>
            <person name="Wang J."/>
            <person name="Wang J."/>
        </authorList>
    </citation>
    <scope>NUCLEOTIDE SEQUENCE [LARGE SCALE GENOMIC DNA]</scope>
</reference>
<evidence type="ECO:0000256" key="25">
    <source>
        <dbReference type="PROSITE-ProRule" id="PRU00302"/>
    </source>
</evidence>
<dbReference type="GO" id="GO:0005085">
    <property type="term" value="F:guanyl-nucleotide exchange factor activity"/>
    <property type="evidence" value="ECO:0007669"/>
    <property type="project" value="UniProtKB-KW"/>
</dbReference>
<dbReference type="Proteomes" id="UP000008912">
    <property type="component" value="Unassembled WGS sequence"/>
</dbReference>
<dbReference type="GO" id="GO:0007601">
    <property type="term" value="P:visual perception"/>
    <property type="evidence" value="ECO:0007669"/>
    <property type="project" value="UniProtKB-KW"/>
</dbReference>
<evidence type="ECO:0000256" key="3">
    <source>
        <dbReference type="ARBA" id="ARBA00004555"/>
    </source>
</evidence>
<dbReference type="InterPro" id="IPR000408">
    <property type="entry name" value="Reg_chr_condens"/>
</dbReference>
<evidence type="ECO:0000256" key="4">
    <source>
        <dbReference type="ARBA" id="ARBA00004611"/>
    </source>
</evidence>
<dbReference type="InterPro" id="IPR025232">
    <property type="entry name" value="DUF4174"/>
</dbReference>
<keyword evidence="18" id="KW-0206">Cytoskeleton</keyword>
<dbReference type="InParanoid" id="A0A7N5JIF3"/>
<feature type="compositionally biased region" description="Polar residues" evidence="26">
    <location>
        <begin position="770"/>
        <end position="779"/>
    </location>
</feature>
<dbReference type="GO" id="GO:0030030">
    <property type="term" value="P:cell projection organization"/>
    <property type="evidence" value="ECO:0007669"/>
    <property type="project" value="UniProtKB-KW"/>
</dbReference>
<dbReference type="InterPro" id="IPR035976">
    <property type="entry name" value="Sushi/SCR/CCP_sf"/>
</dbReference>
<keyword evidence="5" id="KW-0488">Methylation</keyword>
<dbReference type="InterPro" id="IPR051625">
    <property type="entry name" value="Signaling_Regulatory_Domain"/>
</dbReference>
<dbReference type="SUPFAM" id="SSF50985">
    <property type="entry name" value="RCC1/BLIP-II"/>
    <property type="match status" value="1"/>
</dbReference>
<dbReference type="CDD" id="cd00033">
    <property type="entry name" value="CCP"/>
    <property type="match status" value="3"/>
</dbReference>
<keyword evidence="11" id="KW-0732">Signal</keyword>
<evidence type="ECO:0000256" key="24">
    <source>
        <dbReference type="PROSITE-ProRule" id="PRU00235"/>
    </source>
</evidence>
<gene>
    <name evidence="29" type="primary">LOC100471251</name>
</gene>
<dbReference type="RefSeq" id="XP_034504626.1">
    <property type="nucleotide sequence ID" value="XM_034648735.1"/>
</dbReference>
<feature type="compositionally biased region" description="Low complexity" evidence="26">
    <location>
        <begin position="991"/>
        <end position="1010"/>
    </location>
</feature>
<evidence type="ECO:0000256" key="14">
    <source>
        <dbReference type="ARBA" id="ARBA00022846"/>
    </source>
</evidence>
<evidence type="ECO:0000256" key="18">
    <source>
        <dbReference type="ARBA" id="ARBA00023212"/>
    </source>
</evidence>
<keyword evidence="16" id="KW-0969">Cilium</keyword>
<reference evidence="29" key="3">
    <citation type="submission" date="2025-09" db="UniProtKB">
        <authorList>
            <consortium name="Ensembl"/>
        </authorList>
    </citation>
    <scope>IDENTIFICATION</scope>
</reference>
<dbReference type="FunFam" id="2.130.10.30:FF:000013">
    <property type="entry name" value="Retinitis pigmentosa GTPase regulator isoform 1"/>
    <property type="match status" value="1"/>
</dbReference>
<dbReference type="PROSITE" id="PS00626">
    <property type="entry name" value="RCC1_2"/>
    <property type="match status" value="2"/>
</dbReference>
<feature type="disulfide bond" evidence="25">
    <location>
        <begin position="1156"/>
        <end position="1183"/>
    </location>
</feature>
<keyword evidence="15" id="KW-0333">Golgi apparatus</keyword>
<evidence type="ECO:0000313" key="29">
    <source>
        <dbReference type="Ensembl" id="ENSAMEP00000025946.1"/>
    </source>
</evidence>
<dbReference type="Pfam" id="PF13778">
    <property type="entry name" value="DUF4174"/>
    <property type="match status" value="1"/>
</dbReference>
<evidence type="ECO:0000256" key="10">
    <source>
        <dbReference type="ARBA" id="ARBA00022659"/>
    </source>
</evidence>
<feature type="region of interest" description="Disordered" evidence="26">
    <location>
        <begin position="454"/>
        <end position="474"/>
    </location>
</feature>
<feature type="domain" description="HYR" evidence="27">
    <location>
        <begin position="1184"/>
        <end position="1268"/>
    </location>
</feature>
<evidence type="ECO:0000256" key="2">
    <source>
        <dbReference type="ARBA" id="ARBA00004300"/>
    </source>
</evidence>
<dbReference type="Pfam" id="PF00415">
    <property type="entry name" value="RCC1"/>
    <property type="match status" value="1"/>
</dbReference>
<proteinExistence type="predicted"/>
<keyword evidence="8" id="KW-0716">Sensory transduction</keyword>
<evidence type="ECO:0000256" key="20">
    <source>
        <dbReference type="ARBA" id="ARBA00023288"/>
    </source>
</evidence>
<feature type="region of interest" description="Disordered" evidence="26">
    <location>
        <begin position="664"/>
        <end position="695"/>
    </location>
</feature>
<keyword evidence="19" id="KW-0966">Cell projection</keyword>
<feature type="repeat" description="RCC1" evidence="24">
    <location>
        <begin position="204"/>
        <end position="253"/>
    </location>
</feature>
<keyword evidence="21" id="KW-0636">Prenylation</keyword>
<dbReference type="PROSITE" id="PS50923">
    <property type="entry name" value="SUSHI"/>
    <property type="match status" value="3"/>
</dbReference>
<accession>A0A7N5JIF3</accession>
<evidence type="ECO:0000256" key="22">
    <source>
        <dbReference type="ARBA" id="ARBA00023305"/>
    </source>
</evidence>
<evidence type="ECO:0000256" key="8">
    <source>
        <dbReference type="ARBA" id="ARBA00022606"/>
    </source>
</evidence>
<dbReference type="PRINTS" id="PR00633">
    <property type="entry name" value="RCCNDNSATION"/>
</dbReference>
<evidence type="ECO:0000256" key="21">
    <source>
        <dbReference type="ARBA" id="ARBA00023289"/>
    </source>
</evidence>
<dbReference type="InterPro" id="IPR003410">
    <property type="entry name" value="HYR_dom"/>
</dbReference>
<sequence length="1473" mass="163131">MSGVSLWRPGGLPRPVSGLRRCHRTHRVAPATFPVQAQVPRTTLGMGEPEEVVPGSGAVFTFGKTKFAENIPSKFWFKNDIPAFLSCGDEHTAIVTGNNKLYMFGSNNWGQLGLGSKSTVNKPTCVKALKPEKVKFAACGRNHTLVSTEGGKVYASGGNNEGQLGLGDTDERNSFHLISFFTSQRKIKQLSAGSNTSAALTEDGELFMWGDNSEGQIGLKNITNVCVPQQVTVGKPISWISCGYYHSAFVTTEGELYTFGEPESGKLGLPKQLLVNHRMPQSVPGIPEKVVQVACGGGHTVVLTEKAVYTFGLGQFGQLGLGTFLFETPVPKVIEHIKDLKISSIFCGENHTALITDLGLMYTFGDGRHGKLGLGLENFTNQFTPTLCSNFLRFIVQLVACGGCHTLVFATPRLSGTEEMELEQINNSYFPETPSLPISNLSSGNVLHRTLSARMRRREREKSPDSFQMTRTLPPIEGASVPPVCFSPSLLPFYVSASNWPGRMILEKEDPVQPAEPDYFQEKMAKGKEADNSSAADSENLGETTDVLNMTHMMSLNSNEKSLKLSPIQKQKKQETIEKLKQRTAYSENVDSKGFASEEMSKTVKEGKAYKQLLAKGTYMMQAALTMEAFSDEDVGNDSGQPGPRPDTRAEGMQREIFRRESKHSIYPPDSKAIAKSCDGGQKQNNPDTEETISKKETELAEMAGLKARRQSEENLRNINMFFDDLPNRYVNIEDEDSKDFVKDSERNKRDMIFDGERDSIEEPDLEGESASQQGTTDGFEQPESVEFSSGEKEDDEVETEQNLWYSRKFIEQAHEEEMEHIMCKFMAKYDFKCDRLPKIPEEQEGAEDSEGSGIDKQEVEASEENVKVPVGKQEEVEFLSEDLTDRAEDHGFSEDEELEDLDEEIDEYPEGKKNIPVDEANDNLVEKDKKTNQEKRAICEYNENPKGSMHNCARSSASEVLEDSESTPSKDIKKSKKPLGPVCLLRPLKARTAAPPSRSRAEPSGASAARAMGSPALRAALLPPLLLLLLLRVPPSRAFPGSGDSPLEDDEVGYSHARYKDTPWCSPIKVKYGDVYCRAPQGGYYKTALGTRCDIRCRKGYELHGSSQLVCQSDKRWSDKVICKQKRCPTLAMPANGGFKCVDGAYFNSRCEYYCSPGYTLKGEQTVTCMDNKAWSGRPASCVDMEPPRIKCPSVKERIAEPNKLTVRVSWETPEGRDTADGILTDVILKGLPPGSNFPEGDHKIQYTVYDRAENKGICKFRVKVRVRRCGKLNAPENGYMKCSSDGDNYGATCEFSCIGGYELQGSPARVCQSNLAWSGTEPTCAAMNVNVGVRTAAALLDQFYEKRRLLIVSTPTARNLLYRLQLGMLQQAQCGLDLRHITVVELVGVFPTLIGRIGAKIMPPALALQLRLLLQIPLYSFSMVLVDKHGMDKERYVSLVMPVALFNLVDTFPLRKEEMVLQAEMGQACNT</sequence>
<feature type="repeat" description="RCC1" evidence="24">
    <location>
        <begin position="306"/>
        <end position="358"/>
    </location>
</feature>
<feature type="region of interest" description="Disordered" evidence="26">
    <location>
        <begin position="734"/>
        <end position="803"/>
    </location>
</feature>
<dbReference type="PROSITE" id="PS50825">
    <property type="entry name" value="HYR"/>
    <property type="match status" value="1"/>
</dbReference>
<dbReference type="Gene3D" id="2.10.70.10">
    <property type="entry name" value="Complement Module, domain 1"/>
    <property type="match status" value="3"/>
</dbReference>
<dbReference type="FunFam" id="2.10.70.10:FF:000024">
    <property type="entry name" value="Sushi repeat-containing protein SRPX"/>
    <property type="match status" value="1"/>
</dbReference>
<feature type="domain" description="Sushi" evidence="28">
    <location>
        <begin position="1127"/>
        <end position="1185"/>
    </location>
</feature>
<dbReference type="PROSITE" id="PS50012">
    <property type="entry name" value="RCC1_3"/>
    <property type="match status" value="6"/>
</dbReference>
<feature type="repeat" description="RCC1" evidence="24">
    <location>
        <begin position="254"/>
        <end position="306"/>
    </location>
</feature>
<feature type="compositionally biased region" description="Basic and acidic residues" evidence="26">
    <location>
        <begin position="884"/>
        <end position="894"/>
    </location>
</feature>
<feature type="region of interest" description="Disordered" evidence="26">
    <location>
        <begin position="841"/>
        <end position="1010"/>
    </location>
</feature>
<dbReference type="GO" id="GO:0005929">
    <property type="term" value="C:cilium"/>
    <property type="evidence" value="ECO:0007669"/>
    <property type="project" value="UniProtKB-ARBA"/>
</dbReference>
<evidence type="ECO:0000259" key="27">
    <source>
        <dbReference type="PROSITE" id="PS50825"/>
    </source>
</evidence>
<evidence type="ECO:0000256" key="23">
    <source>
        <dbReference type="ARBA" id="ARBA00073293"/>
    </source>
</evidence>
<dbReference type="SUPFAM" id="SSF57535">
    <property type="entry name" value="Complement control module/SCR domain"/>
    <property type="match status" value="3"/>
</dbReference>
<dbReference type="Pfam" id="PF00084">
    <property type="entry name" value="Sushi"/>
    <property type="match status" value="3"/>
</dbReference>
<dbReference type="SMART" id="SM00032">
    <property type="entry name" value="CCP"/>
    <property type="match status" value="3"/>
</dbReference>
<keyword evidence="9" id="KW-0344">Guanine-nucleotide releasing factor</keyword>
<organism evidence="29 30">
    <name type="scientific">Ailuropoda melanoleuca</name>
    <name type="common">Giant panda</name>
    <dbReference type="NCBI Taxonomy" id="9646"/>
    <lineage>
        <taxon>Eukaryota</taxon>
        <taxon>Metazoa</taxon>
        <taxon>Chordata</taxon>
        <taxon>Craniata</taxon>
        <taxon>Vertebrata</taxon>
        <taxon>Euteleostomi</taxon>
        <taxon>Mammalia</taxon>
        <taxon>Eutheria</taxon>
        <taxon>Laurasiatheria</taxon>
        <taxon>Carnivora</taxon>
        <taxon>Caniformia</taxon>
        <taxon>Ursidae</taxon>
        <taxon>Ailuropoda</taxon>
    </lineage>
</organism>
<dbReference type="Pfam" id="PF25390">
    <property type="entry name" value="WD40_RLD"/>
    <property type="match status" value="1"/>
</dbReference>
<keyword evidence="6" id="KW-0963">Cytoplasm</keyword>
<feature type="domain" description="Sushi" evidence="28">
    <location>
        <begin position="1076"/>
        <end position="1126"/>
    </location>
</feature>
<comment type="caution">
    <text evidence="25">Lacks conserved residue(s) required for the propagation of feature annotation.</text>
</comment>
<dbReference type="GO" id="GO:0005813">
    <property type="term" value="C:centrosome"/>
    <property type="evidence" value="ECO:0007669"/>
    <property type="project" value="UniProtKB-SubCell"/>
</dbReference>
<dbReference type="FunCoup" id="A0A7N5JIF3">
    <property type="interactions" value="3"/>
</dbReference>
<feature type="repeat" description="RCC1" evidence="24">
    <location>
        <begin position="99"/>
        <end position="150"/>
    </location>
</feature>
<evidence type="ECO:0000256" key="15">
    <source>
        <dbReference type="ARBA" id="ARBA00023034"/>
    </source>
</evidence>
<evidence type="ECO:0000256" key="16">
    <source>
        <dbReference type="ARBA" id="ARBA00023069"/>
    </source>
</evidence>
<keyword evidence="13" id="KW-0970">Cilium biogenesis/degradation</keyword>
<evidence type="ECO:0000256" key="1">
    <source>
        <dbReference type="ARBA" id="ARBA00004120"/>
    </source>
</evidence>
<protein>
    <recommendedName>
        <fullName evidence="23">X-linked retinitis pigmentosa GTPase regulator</fullName>
    </recommendedName>
</protein>
<feature type="repeat" description="RCC1" evidence="24">
    <location>
        <begin position="151"/>
        <end position="203"/>
    </location>
</feature>
<dbReference type="InterPro" id="IPR058923">
    <property type="entry name" value="RCC1-like_dom"/>
</dbReference>
<feature type="compositionally biased region" description="Basic and acidic residues" evidence="26">
    <location>
        <begin position="925"/>
        <end position="939"/>
    </location>
</feature>
<feature type="repeat" description="RCC1" evidence="24">
    <location>
        <begin position="359"/>
        <end position="412"/>
    </location>
</feature>
<keyword evidence="14" id="KW-0282">Flagellum</keyword>
<evidence type="ECO:0000256" key="6">
    <source>
        <dbReference type="ARBA" id="ARBA00022490"/>
    </source>
</evidence>
<dbReference type="GO" id="GO:0005794">
    <property type="term" value="C:Golgi apparatus"/>
    <property type="evidence" value="ECO:0007669"/>
    <property type="project" value="UniProtKB-SubCell"/>
</dbReference>
<dbReference type="GeneTree" id="ENSGT00940000159616"/>
<evidence type="ECO:0000256" key="5">
    <source>
        <dbReference type="ARBA" id="ARBA00022481"/>
    </source>
</evidence>
<evidence type="ECO:0000259" key="28">
    <source>
        <dbReference type="PROSITE" id="PS50923"/>
    </source>
</evidence>
<evidence type="ECO:0000256" key="9">
    <source>
        <dbReference type="ARBA" id="ARBA00022658"/>
    </source>
</evidence>
<evidence type="ECO:0000313" key="30">
    <source>
        <dbReference type="Proteomes" id="UP000008912"/>
    </source>
</evidence>
<name>A0A7N5JIF3_AILME</name>
<feature type="compositionally biased region" description="Acidic residues" evidence="26">
    <location>
        <begin position="895"/>
        <end position="909"/>
    </location>
</feature>
<evidence type="ECO:0000256" key="17">
    <source>
        <dbReference type="ARBA" id="ARBA00023157"/>
    </source>
</evidence>
<dbReference type="PANTHER" id="PTHR22872">
    <property type="entry name" value="BTK-BINDING PROTEIN-RELATED"/>
    <property type="match status" value="1"/>
</dbReference>
<keyword evidence="17 25" id="KW-1015">Disulfide bond</keyword>
<keyword evidence="22" id="KW-0844">Vision</keyword>
<reference evidence="29" key="2">
    <citation type="submission" date="2025-08" db="UniProtKB">
        <authorList>
            <consortium name="Ensembl"/>
        </authorList>
    </citation>
    <scope>IDENTIFICATION</scope>
</reference>
<dbReference type="Pfam" id="PF02494">
    <property type="entry name" value="HYR"/>
    <property type="match status" value="1"/>
</dbReference>
<keyword evidence="20" id="KW-0449">Lipoprotein</keyword>
<feature type="domain" description="Sushi" evidence="28">
    <location>
        <begin position="1269"/>
        <end position="1328"/>
    </location>
</feature>
<evidence type="ECO:0000256" key="12">
    <source>
        <dbReference type="ARBA" id="ARBA00022737"/>
    </source>
</evidence>
<keyword evidence="10 25" id="KW-0768">Sushi</keyword>
<evidence type="ECO:0000256" key="19">
    <source>
        <dbReference type="ARBA" id="ARBA00023273"/>
    </source>
</evidence>
<dbReference type="Gene3D" id="2.130.10.30">
    <property type="entry name" value="Regulator of chromosome condensation 1/beta-lactamase-inhibitor protein II"/>
    <property type="match status" value="1"/>
</dbReference>
<dbReference type="PANTHER" id="PTHR22872:SF9">
    <property type="entry name" value="X-LINKED RETINITIS PIGMENTOSA GTPASE REGULATOR"/>
    <property type="match status" value="1"/>
</dbReference>
<evidence type="ECO:0000256" key="11">
    <source>
        <dbReference type="ARBA" id="ARBA00022729"/>
    </source>
</evidence>
<dbReference type="InterPro" id="IPR009091">
    <property type="entry name" value="RCC1/BLIP-II"/>
</dbReference>
<feature type="compositionally biased region" description="Basic and acidic residues" evidence="26">
    <location>
        <begin position="739"/>
        <end position="761"/>
    </location>
</feature>
<dbReference type="Ensembl" id="ENSAMET00000027699.1">
    <property type="protein sequence ID" value="ENSAMEP00000025946.1"/>
    <property type="gene ID" value="ENSAMEG00000007169.2"/>
</dbReference>
<feature type="disulfide bond" evidence="25">
    <location>
        <begin position="1299"/>
        <end position="1326"/>
    </location>
</feature>
<evidence type="ECO:0000256" key="26">
    <source>
        <dbReference type="SAM" id="MobiDB-lite"/>
    </source>
</evidence>
<keyword evidence="12" id="KW-0677">Repeat</keyword>
<evidence type="ECO:0000256" key="7">
    <source>
        <dbReference type="ARBA" id="ARBA00022553"/>
    </source>
</evidence>